<proteinExistence type="predicted"/>
<organism evidence="1 2">
    <name type="scientific">Forsythia ovata</name>
    <dbReference type="NCBI Taxonomy" id="205694"/>
    <lineage>
        <taxon>Eukaryota</taxon>
        <taxon>Viridiplantae</taxon>
        <taxon>Streptophyta</taxon>
        <taxon>Embryophyta</taxon>
        <taxon>Tracheophyta</taxon>
        <taxon>Spermatophyta</taxon>
        <taxon>Magnoliopsida</taxon>
        <taxon>eudicotyledons</taxon>
        <taxon>Gunneridae</taxon>
        <taxon>Pentapetalae</taxon>
        <taxon>asterids</taxon>
        <taxon>lamiids</taxon>
        <taxon>Lamiales</taxon>
        <taxon>Oleaceae</taxon>
        <taxon>Forsythieae</taxon>
        <taxon>Forsythia</taxon>
    </lineage>
</organism>
<gene>
    <name evidence="1" type="ORF">Fot_09698</name>
</gene>
<sequence length="308" mass="34594">MAFKPETPSRPFPALCKSGIDLFGSSARNLAPVKKQSGAVNLFAFTSDLFVQSFRGSQSPQLRAAASSHRLFQRHTKRIVSPNISQGEMQSLLIATEESHFLLRILNGSFQTLNLLKDQISHIFTDFFCSKSNLQLDCTQCKSVNVDQYELRAKEWLSEKEEFSDGKGKSGGAVFNALDAMLKTSLDRLKDMRESISWGHSGTVPETNYRKDVTLIRALCLQGKVGAALSLWNKMKGLLEDARKLLEKILGDDHDWKNLKFDNLDYPNGWLLQIWKYGGSPHLFGGDIPKGHRDECSLHIMSSYMDSV</sequence>
<reference evidence="2" key="1">
    <citation type="submission" date="2024-07" db="EMBL/GenBank/DDBJ databases">
        <title>Two chromosome-level genome assemblies of Korean endemic species Abeliophyllum distichum and Forsythia ovata (Oleaceae).</title>
        <authorList>
            <person name="Jang H."/>
        </authorList>
    </citation>
    <scope>NUCLEOTIDE SEQUENCE [LARGE SCALE GENOMIC DNA]</scope>
</reference>
<dbReference type="Proteomes" id="UP001604277">
    <property type="component" value="Unassembled WGS sequence"/>
</dbReference>
<comment type="caution">
    <text evidence="1">The sequence shown here is derived from an EMBL/GenBank/DDBJ whole genome shotgun (WGS) entry which is preliminary data.</text>
</comment>
<keyword evidence="2" id="KW-1185">Reference proteome</keyword>
<evidence type="ECO:0000313" key="1">
    <source>
        <dbReference type="EMBL" id="KAL2548168.1"/>
    </source>
</evidence>
<name>A0ABD1WHA1_9LAMI</name>
<accession>A0ABD1WHA1</accession>
<dbReference type="AlphaFoldDB" id="A0ABD1WHA1"/>
<evidence type="ECO:0000313" key="2">
    <source>
        <dbReference type="Proteomes" id="UP001604277"/>
    </source>
</evidence>
<dbReference type="EMBL" id="JBFOLJ010000003">
    <property type="protein sequence ID" value="KAL2548168.1"/>
    <property type="molecule type" value="Genomic_DNA"/>
</dbReference>
<dbReference type="InterPro" id="IPR002885">
    <property type="entry name" value="PPR_rpt"/>
</dbReference>
<protein>
    <submittedName>
        <fullName evidence="1">Pentatricopeptide repeat-containing protein</fullName>
    </submittedName>
</protein>
<dbReference type="NCBIfam" id="TIGR00756">
    <property type="entry name" value="PPR"/>
    <property type="match status" value="1"/>
</dbReference>